<proteinExistence type="predicted"/>
<dbReference type="CDD" id="cd14279">
    <property type="entry name" value="CUE"/>
    <property type="match status" value="1"/>
</dbReference>
<feature type="region of interest" description="Disordered" evidence="1">
    <location>
        <begin position="260"/>
        <end position="425"/>
    </location>
</feature>
<dbReference type="PROSITE" id="PS51140">
    <property type="entry name" value="CUE"/>
    <property type="match status" value="1"/>
</dbReference>
<feature type="compositionally biased region" description="Low complexity" evidence="1">
    <location>
        <begin position="267"/>
        <end position="279"/>
    </location>
</feature>
<feature type="compositionally biased region" description="Low complexity" evidence="1">
    <location>
        <begin position="287"/>
        <end position="299"/>
    </location>
</feature>
<feature type="region of interest" description="Disordered" evidence="1">
    <location>
        <begin position="1"/>
        <end position="106"/>
    </location>
</feature>
<reference evidence="3 4" key="1">
    <citation type="submission" date="2015-04" db="EMBL/GenBank/DDBJ databases">
        <title>Complete genome sequence of Schizopora paradoxa KUC8140, a cosmopolitan wood degrader in East Asia.</title>
        <authorList>
            <consortium name="DOE Joint Genome Institute"/>
            <person name="Min B."/>
            <person name="Park H."/>
            <person name="Jang Y."/>
            <person name="Kim J.-J."/>
            <person name="Kim K.H."/>
            <person name="Pangilinan J."/>
            <person name="Lipzen A."/>
            <person name="Riley R."/>
            <person name="Grigoriev I.V."/>
            <person name="Spatafora J.W."/>
            <person name="Choi I.-G."/>
        </authorList>
    </citation>
    <scope>NUCLEOTIDE SEQUENCE [LARGE SCALE GENOMIC DNA]</scope>
    <source>
        <strain evidence="3 4">KUC8140</strain>
    </source>
</reference>
<evidence type="ECO:0000256" key="1">
    <source>
        <dbReference type="SAM" id="MobiDB-lite"/>
    </source>
</evidence>
<dbReference type="STRING" id="27342.A0A0H2S431"/>
<evidence type="ECO:0000259" key="2">
    <source>
        <dbReference type="PROSITE" id="PS51140"/>
    </source>
</evidence>
<feature type="domain" description="CUE" evidence="2">
    <location>
        <begin position="104"/>
        <end position="147"/>
    </location>
</feature>
<feature type="region of interest" description="Disordered" evidence="1">
    <location>
        <begin position="146"/>
        <end position="221"/>
    </location>
</feature>
<dbReference type="Pfam" id="PF02845">
    <property type="entry name" value="CUE"/>
    <property type="match status" value="1"/>
</dbReference>
<dbReference type="AlphaFoldDB" id="A0A0H2S431"/>
<dbReference type="Gene3D" id="1.10.8.10">
    <property type="entry name" value="DNA helicase RuvA subunit, C-terminal domain"/>
    <property type="match status" value="1"/>
</dbReference>
<feature type="compositionally biased region" description="Pro residues" evidence="1">
    <location>
        <begin position="330"/>
        <end position="341"/>
    </location>
</feature>
<feature type="compositionally biased region" description="Low complexity" evidence="1">
    <location>
        <begin position="28"/>
        <end position="46"/>
    </location>
</feature>
<dbReference type="OrthoDB" id="9942608at2759"/>
<accession>A0A0H2S431</accession>
<keyword evidence="4" id="KW-1185">Reference proteome</keyword>
<evidence type="ECO:0000313" key="4">
    <source>
        <dbReference type="Proteomes" id="UP000053477"/>
    </source>
</evidence>
<dbReference type="InterPro" id="IPR009060">
    <property type="entry name" value="UBA-like_sf"/>
</dbReference>
<feature type="compositionally biased region" description="Polar residues" evidence="1">
    <location>
        <begin position="153"/>
        <end position="164"/>
    </location>
</feature>
<sequence length="425" mass="44811">MTETKDGESPSPSAAGYETTASPEPSKPAGAAAEETAPPAAPSSPSGHDDPPTPTTTQSVASTGALVHEFIDRDISSSTATSPAAQVAAPPLPQQPPSLEQEEHYSPDVMSLHSMFPSLEPMIIQSVLESVGGDQERATDVLLGMSDPEYVPQETQRPAEASQTDLDEQFARRLVMEEQQRQSDWENQLGYQPRRQNSSQWGGGGSGDRNSGGKDTVSDLSESFNKFAENSSVQLGKFAESSKKTLSSFMTKVKAKVQEFDSNRSNQGSAGSSQSQSWSSGGGGGTQTQAQQNPQYYSPPSGPPPPAGGEYNQMVGYDATSSSMTGVSPAPIPQTSPPRRIPVPSADISAGYSDTQPVSDDPSGPPKPPSTSPGPPAGSIDRAKLGMLPKKPVSLSQAPQAPANRHDEDDDELDYVENPFEEGRH</sequence>
<dbReference type="GO" id="GO:0031624">
    <property type="term" value="F:ubiquitin conjugating enzyme binding"/>
    <property type="evidence" value="ECO:0007669"/>
    <property type="project" value="TreeGrafter"/>
</dbReference>
<feature type="compositionally biased region" description="Pro residues" evidence="1">
    <location>
        <begin position="363"/>
        <end position="376"/>
    </location>
</feature>
<dbReference type="SUPFAM" id="SSF46934">
    <property type="entry name" value="UBA-like"/>
    <property type="match status" value="1"/>
</dbReference>
<dbReference type="GO" id="GO:0005737">
    <property type="term" value="C:cytoplasm"/>
    <property type="evidence" value="ECO:0007669"/>
    <property type="project" value="TreeGrafter"/>
</dbReference>
<gene>
    <name evidence="3" type="ORF">SCHPADRAFT_998648</name>
</gene>
<dbReference type="InterPro" id="IPR003892">
    <property type="entry name" value="CUE"/>
</dbReference>
<evidence type="ECO:0000313" key="3">
    <source>
        <dbReference type="EMBL" id="KLO11716.1"/>
    </source>
</evidence>
<dbReference type="InParanoid" id="A0A0H2S431"/>
<name>A0A0H2S431_9AGAM</name>
<dbReference type="PANTHER" id="PTHR16461:SF5">
    <property type="entry name" value="TOLL-INTERACTING PROTEIN"/>
    <property type="match status" value="1"/>
</dbReference>
<dbReference type="PANTHER" id="PTHR16461">
    <property type="entry name" value="TOLL-INTERACTING PROTEIN"/>
    <property type="match status" value="1"/>
</dbReference>
<organism evidence="3 4">
    <name type="scientific">Schizopora paradoxa</name>
    <dbReference type="NCBI Taxonomy" id="27342"/>
    <lineage>
        <taxon>Eukaryota</taxon>
        <taxon>Fungi</taxon>
        <taxon>Dikarya</taxon>
        <taxon>Basidiomycota</taxon>
        <taxon>Agaricomycotina</taxon>
        <taxon>Agaricomycetes</taxon>
        <taxon>Hymenochaetales</taxon>
        <taxon>Schizoporaceae</taxon>
        <taxon>Schizopora</taxon>
    </lineage>
</organism>
<protein>
    <recommendedName>
        <fullName evidence="2">CUE domain-containing protein</fullName>
    </recommendedName>
</protein>
<feature type="compositionally biased region" description="Basic and acidic residues" evidence="1">
    <location>
        <begin position="169"/>
        <end position="184"/>
    </location>
</feature>
<dbReference type="GO" id="GO:0043130">
    <property type="term" value="F:ubiquitin binding"/>
    <property type="evidence" value="ECO:0007669"/>
    <property type="project" value="InterPro"/>
</dbReference>
<dbReference type="Proteomes" id="UP000053477">
    <property type="component" value="Unassembled WGS sequence"/>
</dbReference>
<dbReference type="EMBL" id="KQ085993">
    <property type="protein sequence ID" value="KLO11716.1"/>
    <property type="molecule type" value="Genomic_DNA"/>
</dbReference>
<dbReference type="GO" id="GO:0006511">
    <property type="term" value="P:ubiquitin-dependent protein catabolic process"/>
    <property type="evidence" value="ECO:0007669"/>
    <property type="project" value="TreeGrafter"/>
</dbReference>